<dbReference type="InterPro" id="IPR013760">
    <property type="entry name" value="Topo_IIA-like_dom_sf"/>
</dbReference>
<dbReference type="GO" id="GO:0005634">
    <property type="term" value="C:nucleus"/>
    <property type="evidence" value="ECO:0007669"/>
    <property type="project" value="TreeGrafter"/>
</dbReference>
<evidence type="ECO:0000256" key="9">
    <source>
        <dbReference type="ARBA" id="ARBA00023029"/>
    </source>
</evidence>
<feature type="domain" description="Topo IIA-type catalytic" evidence="16">
    <location>
        <begin position="1047"/>
        <end position="1344"/>
    </location>
</feature>
<accession>A0A8H3LSW0</accession>
<keyword evidence="11 13" id="KW-0413">Isomerase</keyword>
<dbReference type="InterPro" id="IPR036890">
    <property type="entry name" value="HATPase_C_sf"/>
</dbReference>
<dbReference type="EC" id="5.6.2.2" evidence="4 13"/>
<evidence type="ECO:0000313" key="18">
    <source>
        <dbReference type="Proteomes" id="UP000615446"/>
    </source>
</evidence>
<dbReference type="FunFam" id="3.30.565.10:FF:000004">
    <property type="entry name" value="DNA topoisomerase 2"/>
    <property type="match status" value="1"/>
</dbReference>
<feature type="region of interest" description="Disordered" evidence="14">
    <location>
        <begin position="284"/>
        <end position="344"/>
    </location>
</feature>
<dbReference type="SMART" id="SM00433">
    <property type="entry name" value="TOP2c"/>
    <property type="match status" value="1"/>
</dbReference>
<dbReference type="FunFam" id="3.30.1360.40:FF:000003">
    <property type="entry name" value="DNA topoisomerase 2"/>
    <property type="match status" value="1"/>
</dbReference>
<name>A0A8H3LSW0_9GLOM</name>
<feature type="compositionally biased region" description="Polar residues" evidence="14">
    <location>
        <begin position="78"/>
        <end position="88"/>
    </location>
</feature>
<dbReference type="Pfam" id="PF02518">
    <property type="entry name" value="HATPase_c"/>
    <property type="match status" value="1"/>
</dbReference>
<comment type="subunit">
    <text evidence="13">Homodimer.</text>
</comment>
<dbReference type="Gene3D" id="3.30.1360.40">
    <property type="match status" value="1"/>
</dbReference>
<feature type="compositionally biased region" description="Low complexity" evidence="14">
    <location>
        <begin position="320"/>
        <end position="335"/>
    </location>
</feature>
<feature type="compositionally biased region" description="Polar residues" evidence="14">
    <location>
        <begin position="220"/>
        <end position="230"/>
    </location>
</feature>
<organism evidence="17 18">
    <name type="scientific">Rhizophagus clarus</name>
    <dbReference type="NCBI Taxonomy" id="94130"/>
    <lineage>
        <taxon>Eukaryota</taxon>
        <taxon>Fungi</taxon>
        <taxon>Fungi incertae sedis</taxon>
        <taxon>Mucoromycota</taxon>
        <taxon>Glomeromycotina</taxon>
        <taxon>Glomeromycetes</taxon>
        <taxon>Glomerales</taxon>
        <taxon>Glomeraceae</taxon>
        <taxon>Rhizophagus</taxon>
    </lineage>
</organism>
<dbReference type="GO" id="GO:0005524">
    <property type="term" value="F:ATP binding"/>
    <property type="evidence" value="ECO:0007669"/>
    <property type="project" value="UniProtKB-UniRule"/>
</dbReference>
<evidence type="ECO:0000256" key="2">
    <source>
        <dbReference type="ARBA" id="ARBA00001946"/>
    </source>
</evidence>
<comment type="similarity">
    <text evidence="3 13">Belongs to the type II topoisomerase family.</text>
</comment>
<dbReference type="InterPro" id="IPR031660">
    <property type="entry name" value="TOPRIM_C"/>
</dbReference>
<keyword evidence="10 12" id="KW-0238">DNA-binding</keyword>
<comment type="caution">
    <text evidence="17">The sequence shown here is derived from an EMBL/GenBank/DDBJ whole genome shotgun (WGS) entry which is preliminary data.</text>
</comment>
<evidence type="ECO:0000256" key="11">
    <source>
        <dbReference type="ARBA" id="ARBA00023235"/>
    </source>
</evidence>
<keyword evidence="7 13" id="KW-0547">Nucleotide-binding</keyword>
<dbReference type="OrthoDB" id="276498at2759"/>
<evidence type="ECO:0000256" key="3">
    <source>
        <dbReference type="ARBA" id="ARBA00011080"/>
    </source>
</evidence>
<evidence type="ECO:0000256" key="14">
    <source>
        <dbReference type="SAM" id="MobiDB-lite"/>
    </source>
</evidence>
<dbReference type="Proteomes" id="UP000615446">
    <property type="component" value="Unassembled WGS sequence"/>
</dbReference>
<dbReference type="InterPro" id="IPR020568">
    <property type="entry name" value="Ribosomal_Su5_D2-typ_SF"/>
</dbReference>
<dbReference type="InterPro" id="IPR006171">
    <property type="entry name" value="TOPRIM_dom"/>
</dbReference>
<evidence type="ECO:0000259" key="15">
    <source>
        <dbReference type="PROSITE" id="PS50880"/>
    </source>
</evidence>
<dbReference type="Gene3D" id="3.30.1490.30">
    <property type="match status" value="1"/>
</dbReference>
<dbReference type="InterPro" id="IPR013758">
    <property type="entry name" value="Topo_IIA_A/C_ab"/>
</dbReference>
<dbReference type="SMART" id="SM00434">
    <property type="entry name" value="TOP4c"/>
    <property type="match status" value="1"/>
</dbReference>
<dbReference type="PANTHER" id="PTHR10169">
    <property type="entry name" value="DNA TOPOISOMERASE/GYRASE"/>
    <property type="match status" value="1"/>
</dbReference>
<dbReference type="Gene3D" id="3.30.565.10">
    <property type="entry name" value="Histidine kinase-like ATPase, C-terminal domain"/>
    <property type="match status" value="1"/>
</dbReference>
<feature type="compositionally biased region" description="Low complexity" evidence="14">
    <location>
        <begin position="120"/>
        <end position="133"/>
    </location>
</feature>
<feature type="compositionally biased region" description="Basic and acidic residues" evidence="14">
    <location>
        <begin position="231"/>
        <end position="251"/>
    </location>
</feature>
<dbReference type="PROSITE" id="PS50880">
    <property type="entry name" value="TOPRIM"/>
    <property type="match status" value="1"/>
</dbReference>
<dbReference type="Gene3D" id="3.30.230.10">
    <property type="match status" value="1"/>
</dbReference>
<dbReference type="GO" id="GO:0003918">
    <property type="term" value="F:DNA topoisomerase type II (double strand cut, ATP-hydrolyzing) activity"/>
    <property type="evidence" value="ECO:0007669"/>
    <property type="project" value="UniProtKB-UniRule"/>
</dbReference>
<dbReference type="Pfam" id="PF00204">
    <property type="entry name" value="DNA_gyraseB"/>
    <property type="match status" value="1"/>
</dbReference>
<dbReference type="GO" id="GO:0006265">
    <property type="term" value="P:DNA topological change"/>
    <property type="evidence" value="ECO:0007669"/>
    <property type="project" value="UniProtKB-UniRule"/>
</dbReference>
<dbReference type="InterPro" id="IPR013757">
    <property type="entry name" value="Topo_IIA_A_a_sf"/>
</dbReference>
<dbReference type="Pfam" id="PF16898">
    <property type="entry name" value="TOPRIM_C"/>
    <property type="match status" value="1"/>
</dbReference>
<keyword evidence="8 13" id="KW-0067">ATP-binding</keyword>
<comment type="cofactor">
    <cofactor evidence="2">
        <name>Mg(2+)</name>
        <dbReference type="ChEBI" id="CHEBI:18420"/>
    </cofactor>
</comment>
<evidence type="ECO:0000256" key="10">
    <source>
        <dbReference type="ARBA" id="ARBA00023125"/>
    </source>
</evidence>
<comment type="catalytic activity">
    <reaction evidence="1 13">
        <text>ATP-dependent breakage, passage and rejoining of double-stranded DNA.</text>
        <dbReference type="EC" id="5.6.2.2"/>
    </reaction>
</comment>
<dbReference type="InterPro" id="IPR001241">
    <property type="entry name" value="Topo_IIA"/>
</dbReference>
<dbReference type="CDD" id="cd03481">
    <property type="entry name" value="TopoIIA_Trans_ScTopoIIA"/>
    <property type="match status" value="1"/>
</dbReference>
<evidence type="ECO:0000256" key="5">
    <source>
        <dbReference type="ARBA" id="ARBA00019635"/>
    </source>
</evidence>
<dbReference type="FunFam" id="3.40.50.670:FF:000001">
    <property type="entry name" value="DNA topoisomerase 2"/>
    <property type="match status" value="2"/>
</dbReference>
<feature type="domain" description="Toprim" evidence="15">
    <location>
        <begin position="752"/>
        <end position="842"/>
    </location>
</feature>
<evidence type="ECO:0000256" key="4">
    <source>
        <dbReference type="ARBA" id="ARBA00012895"/>
    </source>
</evidence>
<dbReference type="GO" id="GO:0000819">
    <property type="term" value="P:sister chromatid segregation"/>
    <property type="evidence" value="ECO:0007669"/>
    <property type="project" value="TreeGrafter"/>
</dbReference>
<evidence type="ECO:0000259" key="16">
    <source>
        <dbReference type="PROSITE" id="PS52040"/>
    </source>
</evidence>
<dbReference type="FunFam" id="3.30.230.10:FF:000008">
    <property type="entry name" value="DNA topoisomerase 2"/>
    <property type="match status" value="1"/>
</dbReference>
<dbReference type="PANTHER" id="PTHR10169:SF38">
    <property type="entry name" value="DNA TOPOISOMERASE 2"/>
    <property type="match status" value="1"/>
</dbReference>
<proteinExistence type="inferred from homology"/>
<dbReference type="InterPro" id="IPR003594">
    <property type="entry name" value="HATPase_dom"/>
</dbReference>
<gene>
    <name evidence="17" type="ORF">RCL2_001841700</name>
</gene>
<dbReference type="Gene3D" id="3.90.199.10">
    <property type="entry name" value="Topoisomerase II, domain 5"/>
    <property type="match status" value="1"/>
</dbReference>
<dbReference type="PRINTS" id="PR00418">
    <property type="entry name" value="TPI2FAMILY"/>
</dbReference>
<protein>
    <recommendedName>
        <fullName evidence="5 13">DNA topoisomerase 2</fullName>
        <ecNumber evidence="4 13">5.6.2.2</ecNumber>
    </recommendedName>
</protein>
<dbReference type="InterPro" id="IPR013759">
    <property type="entry name" value="Topo_IIA_B_C"/>
</dbReference>
<dbReference type="InterPro" id="IPR014721">
    <property type="entry name" value="Ribsml_uS5_D2-typ_fold_subgr"/>
</dbReference>
<dbReference type="InterPro" id="IPR050634">
    <property type="entry name" value="DNA_Topoisomerase_II"/>
</dbReference>
<dbReference type="SUPFAM" id="SSF54211">
    <property type="entry name" value="Ribosomal protein S5 domain 2-like"/>
    <property type="match status" value="1"/>
</dbReference>
<evidence type="ECO:0000313" key="17">
    <source>
        <dbReference type="EMBL" id="GES91615.1"/>
    </source>
</evidence>
<dbReference type="GO" id="GO:0046872">
    <property type="term" value="F:metal ion binding"/>
    <property type="evidence" value="ECO:0007669"/>
    <property type="project" value="UniProtKB-KW"/>
</dbReference>
<keyword evidence="6" id="KW-0479">Metal-binding</keyword>
<evidence type="ECO:0000256" key="13">
    <source>
        <dbReference type="RuleBase" id="RU362094"/>
    </source>
</evidence>
<sequence>MSDSEYTPGNEEYAVKTKKTRKLAKPMTKESFSEEEKYTIKATRTRKPTKPATLRDASNITTLESSDEEKYTVKATKSRQQPKQTTQVTLKDTSVTDVLEIDHSSNEVVKPKSRKKAKKSTLSALKDSSSALESSDKEKYIVRPTKSRRQPKQTIQTTLMNLEDTSDILEIDYSPDEEKYNVKPKSRKKAKKSILSTLKDSSNALNFSDEEKYIVKPAKSRQQPKQATRTTLKDTIDVLDTDHSSDEENVKPKSRKQPKQSTLSTLEDTLNALDSLDEEKYIVKPTKSRQKSKQTTLDHDYSFDEEEHIVKATNTRKPSSKTSSNKESSSKASSSKVDKVASKKPVEEVYQKKTQLEHILLRPDTYVGSVQKFTEKLWVYDSDKRAMVYRDVAYVPGLYKIIDEILVNAADNKIRDPTMDTIKVDIDVKSGTISIYNNGNGIPVEIHKEENVYVPELIFGHLLTSSNYNDNEKKVTGGRNGYGAKLTNIFSTEFIVETADSSAGKKYRQIFRDNMSVKESPKISSYSKKEEYTMVTFRPDFQRFNMPNEFDDDIIALLKKRVYDLAGCVKNVKVFLNGERLKIKNFKEYALMYLSGNDDFVDLQSSIIYEEVNQRWEIAFVPSLEGSFRHISFVNSINTTNGSTHVNYIADQIVEKLMAVVTKKAKDAKNIKKNQIKNHMWLFIDCLIENATFDSQTKEHLTLKVSSFGSKYNPSETYYNKLLKSSVIGSILDDVKHKQSKELKKTDGKKIGRIVGIAKLDDANNAGVERANYGIFPLRGKLLNQIFGLKQGKVYNSTDELRYGHLMIMTDQDHDGSHIKGLIINFLDYFFPSLLKVPGFLMEFVTPIVKCIRGSTKKSFFTIPEFTSWMENNDNGKGRKIKYYKGLGTSTSAEAKDYFGDLKTHRKPFKAIQEGERELIDMAFNKKKADDRKEWLKSYEPGTYMNHSVKETTIKDFINKELILFSRADNERSIPNNEIKVSSLAGAVLTDAAYHHGDFSLQGTIITMGLCWFKQHQRSLRSGSIWYKKSRRLIFHPQDDILLTYWGIGTGYSTYIPNYNPQDIVNNLKLMMDGENPVPMKPWYRDFQGRIEQTDKDKYKVCGTIESLNNGSNVRITELPIRVWTQNYKEQVEQWISGTEKVPAWIIGYKENHSTTNVDFTIHLTEEELNNALEEGLEKKFKLITSINTSNMVCFDGNGRIKKYNSAEEILLEFYDYRLEYYRKRKDHMLKVLALEVNQLRNKARFIQMKIDHNLEFEGLRKAEIIKLLESEGFERFGHGKEEKSDDEDQTGNDGDGYNYLMNTKSWSFCKEEAQKLMNKKAEKEKELIVLQKKTPQEIWKEDLDTFLDE</sequence>
<feature type="compositionally biased region" description="Basic and acidic residues" evidence="14">
    <location>
        <begin position="27"/>
        <end position="39"/>
    </location>
</feature>
<dbReference type="GO" id="GO:0000712">
    <property type="term" value="P:resolution of meiotic recombination intermediates"/>
    <property type="evidence" value="ECO:0007669"/>
    <property type="project" value="TreeGrafter"/>
</dbReference>
<dbReference type="Gene3D" id="3.40.50.670">
    <property type="match status" value="1"/>
</dbReference>
<evidence type="ECO:0000256" key="1">
    <source>
        <dbReference type="ARBA" id="ARBA00000185"/>
    </source>
</evidence>
<evidence type="ECO:0000256" key="7">
    <source>
        <dbReference type="ARBA" id="ARBA00022741"/>
    </source>
</evidence>
<comment type="function">
    <text evidence="13">Control of topological states of DNA by transient breakage and subsequent rejoining of DNA strands. Topoisomerase II makes double-strand breaks.</text>
</comment>
<dbReference type="GO" id="GO:0003677">
    <property type="term" value="F:DNA binding"/>
    <property type="evidence" value="ECO:0007669"/>
    <property type="project" value="UniProtKB-UniRule"/>
</dbReference>
<feature type="region of interest" description="Disordered" evidence="14">
    <location>
        <begin position="105"/>
        <end position="139"/>
    </location>
</feature>
<dbReference type="SUPFAM" id="SSF55874">
    <property type="entry name" value="ATPase domain of HSP90 chaperone/DNA topoisomerase II/histidine kinase"/>
    <property type="match status" value="1"/>
</dbReference>
<dbReference type="SUPFAM" id="SSF56719">
    <property type="entry name" value="Type II DNA topoisomerase"/>
    <property type="match status" value="1"/>
</dbReference>
<evidence type="ECO:0000256" key="12">
    <source>
        <dbReference type="PROSITE-ProRule" id="PRU01384"/>
    </source>
</evidence>
<evidence type="ECO:0000256" key="8">
    <source>
        <dbReference type="ARBA" id="ARBA00022840"/>
    </source>
</evidence>
<dbReference type="InterPro" id="IPR013506">
    <property type="entry name" value="Topo_IIA_bsu_dom2"/>
</dbReference>
<dbReference type="PROSITE" id="PS52040">
    <property type="entry name" value="TOPO_IIA"/>
    <property type="match status" value="1"/>
</dbReference>
<evidence type="ECO:0000256" key="6">
    <source>
        <dbReference type="ARBA" id="ARBA00022723"/>
    </source>
</evidence>
<dbReference type="Pfam" id="PF00521">
    <property type="entry name" value="DNA_topoisoIV"/>
    <property type="match status" value="1"/>
</dbReference>
<feature type="region of interest" description="Disordered" evidence="14">
    <location>
        <begin position="1"/>
        <end position="88"/>
    </location>
</feature>
<keyword evidence="9 13" id="KW-0799">Topoisomerase</keyword>
<dbReference type="InterPro" id="IPR002205">
    <property type="entry name" value="Topo_IIA_dom_A"/>
</dbReference>
<feature type="region of interest" description="Disordered" evidence="14">
    <location>
        <begin position="215"/>
        <end position="267"/>
    </location>
</feature>
<dbReference type="EMBL" id="BLAL01000206">
    <property type="protein sequence ID" value="GES91615.1"/>
    <property type="molecule type" value="Genomic_DNA"/>
</dbReference>
<comment type="caution">
    <text evidence="12">Lacks conserved residue(s) required for the propagation of feature annotation.</text>
</comment>
<dbReference type="CDD" id="cd16930">
    <property type="entry name" value="HATPase_TopII-like"/>
    <property type="match status" value="1"/>
</dbReference>
<dbReference type="Gene3D" id="1.10.268.10">
    <property type="entry name" value="Topoisomerase, domain 3"/>
    <property type="match status" value="1"/>
</dbReference>
<reference evidence="17" key="1">
    <citation type="submission" date="2019-10" db="EMBL/GenBank/DDBJ databases">
        <title>Conservation and host-specific expression of non-tandemly repeated heterogenous ribosome RNA gene in arbuscular mycorrhizal fungi.</title>
        <authorList>
            <person name="Maeda T."/>
            <person name="Kobayashi Y."/>
            <person name="Nakagawa T."/>
            <person name="Ezawa T."/>
            <person name="Yamaguchi K."/>
            <person name="Bino T."/>
            <person name="Nishimoto Y."/>
            <person name="Shigenobu S."/>
            <person name="Kawaguchi M."/>
        </authorList>
    </citation>
    <scope>NUCLEOTIDE SEQUENCE</scope>
    <source>
        <strain evidence="17">HR1</strain>
    </source>
</reference>